<dbReference type="Proteomes" id="UP000243605">
    <property type="component" value="Unassembled WGS sequence"/>
</dbReference>
<reference evidence="6 7" key="1">
    <citation type="submission" date="2016-10" db="EMBL/GenBank/DDBJ databases">
        <authorList>
            <person name="Varghese N."/>
            <person name="Submissions S."/>
        </authorList>
    </citation>
    <scope>NUCLEOTIDE SEQUENCE [LARGE SCALE GENOMIC DNA]</scope>
    <source>
        <strain evidence="6 7">IBRC-M10081</strain>
    </source>
</reference>
<evidence type="ECO:0000313" key="6">
    <source>
        <dbReference type="EMBL" id="SEW12776.1"/>
    </source>
</evidence>
<dbReference type="Pfam" id="PF11023">
    <property type="entry name" value="DUF2614"/>
    <property type="match status" value="1"/>
</dbReference>
<dbReference type="InterPro" id="IPR020912">
    <property type="entry name" value="UPF0295"/>
</dbReference>
<feature type="transmembrane region" description="Helical" evidence="5">
    <location>
        <begin position="38"/>
        <end position="59"/>
    </location>
</feature>
<protein>
    <submittedName>
        <fullName evidence="6">Zinc-ribbon containing domain-containing protein</fullName>
    </submittedName>
</protein>
<sequence>MKATNKIKRIRGYALIMIFAGMIIMYMGVFFVQIPWLFAIFIILGIIPLILSVVIYFWVGIVSTRTLVVQCPNCEKHTKILGRVDYCIHCNEPLTIDKELEGQVFSRDFNVKHRREKILEEIEQNKKQAED</sequence>
<dbReference type="EMBL" id="FOIT01000005">
    <property type="protein sequence ID" value="SEW12776.1"/>
    <property type="molecule type" value="Genomic_DNA"/>
</dbReference>
<evidence type="ECO:0000256" key="3">
    <source>
        <dbReference type="ARBA" id="ARBA00022989"/>
    </source>
</evidence>
<dbReference type="RefSeq" id="WP_091475940.1">
    <property type="nucleotide sequence ID" value="NZ_FOIT01000005.1"/>
</dbReference>
<evidence type="ECO:0000313" key="7">
    <source>
        <dbReference type="Proteomes" id="UP000243605"/>
    </source>
</evidence>
<accession>A0A662Z554</accession>
<gene>
    <name evidence="6" type="ORF">SAMN05192557_1766</name>
</gene>
<dbReference type="NCBIfam" id="NF002796">
    <property type="entry name" value="PRK02935.1"/>
    <property type="match status" value="1"/>
</dbReference>
<evidence type="ECO:0000256" key="5">
    <source>
        <dbReference type="SAM" id="Phobius"/>
    </source>
</evidence>
<keyword evidence="3 5" id="KW-1133">Transmembrane helix</keyword>
<proteinExistence type="predicted"/>
<dbReference type="AlphaFoldDB" id="A0A662Z554"/>
<name>A0A662Z554_9STAP</name>
<evidence type="ECO:0000256" key="4">
    <source>
        <dbReference type="ARBA" id="ARBA00023136"/>
    </source>
</evidence>
<dbReference type="OrthoDB" id="1653848at2"/>
<keyword evidence="1" id="KW-1003">Cell membrane</keyword>
<keyword evidence="4 5" id="KW-0472">Membrane</keyword>
<keyword evidence="2 5" id="KW-0812">Transmembrane</keyword>
<keyword evidence="7" id="KW-1185">Reference proteome</keyword>
<organism evidence="6 7">
    <name type="scientific">Aliicoccus persicus</name>
    <dbReference type="NCBI Taxonomy" id="930138"/>
    <lineage>
        <taxon>Bacteria</taxon>
        <taxon>Bacillati</taxon>
        <taxon>Bacillota</taxon>
        <taxon>Bacilli</taxon>
        <taxon>Bacillales</taxon>
        <taxon>Staphylococcaceae</taxon>
        <taxon>Aliicoccus</taxon>
    </lineage>
</organism>
<evidence type="ECO:0000256" key="2">
    <source>
        <dbReference type="ARBA" id="ARBA00022692"/>
    </source>
</evidence>
<feature type="transmembrane region" description="Helical" evidence="5">
    <location>
        <begin position="12"/>
        <end position="32"/>
    </location>
</feature>
<evidence type="ECO:0000256" key="1">
    <source>
        <dbReference type="ARBA" id="ARBA00022475"/>
    </source>
</evidence>